<accession>A0A1G6ICN4</accession>
<organism evidence="2 3">
    <name type="scientific">Shouchella lonarensis</name>
    <dbReference type="NCBI Taxonomy" id="1464122"/>
    <lineage>
        <taxon>Bacteria</taxon>
        <taxon>Bacillati</taxon>
        <taxon>Bacillota</taxon>
        <taxon>Bacilli</taxon>
        <taxon>Bacillales</taxon>
        <taxon>Bacillaceae</taxon>
        <taxon>Shouchella</taxon>
    </lineage>
</organism>
<dbReference type="EMBL" id="FMYM01000005">
    <property type="protein sequence ID" value="SDC04307.1"/>
    <property type="molecule type" value="Genomic_DNA"/>
</dbReference>
<protein>
    <recommendedName>
        <fullName evidence="4">DUF2619 domain-containing protein</fullName>
    </recommendedName>
</protein>
<keyword evidence="1" id="KW-0812">Transmembrane</keyword>
<evidence type="ECO:0000256" key="1">
    <source>
        <dbReference type="SAM" id="Phobius"/>
    </source>
</evidence>
<dbReference type="STRING" id="1464122.SAMN05421737_10519"/>
<dbReference type="AlphaFoldDB" id="A0A1G6ICN4"/>
<evidence type="ECO:0008006" key="4">
    <source>
        <dbReference type="Google" id="ProtNLM"/>
    </source>
</evidence>
<name>A0A1G6ICN4_9BACI</name>
<feature type="transmembrane region" description="Helical" evidence="1">
    <location>
        <begin position="46"/>
        <end position="68"/>
    </location>
</feature>
<dbReference type="InterPro" id="IPR020390">
    <property type="entry name" value="Uncharacterised_YqhV"/>
</dbReference>
<dbReference type="Pfam" id="PF10942">
    <property type="entry name" value="DUF2619"/>
    <property type="match status" value="1"/>
</dbReference>
<keyword evidence="3" id="KW-1185">Reference proteome</keyword>
<dbReference type="Proteomes" id="UP000242662">
    <property type="component" value="Unassembled WGS sequence"/>
</dbReference>
<sequence length="93" mass="9838">MLDTFVAIKWTLIVMVCLRLLSGFIEVTAAFLMLRLNSVEKAIAINATLALVGPTVLLLSLGIGLAGITGKLSLAKFLLIGAGVLLIFIGIRK</sequence>
<reference evidence="3" key="1">
    <citation type="submission" date="2016-09" db="EMBL/GenBank/DDBJ databases">
        <authorList>
            <person name="Varghese N."/>
            <person name="Submissions S."/>
        </authorList>
    </citation>
    <scope>NUCLEOTIDE SEQUENCE [LARGE SCALE GENOMIC DNA]</scope>
    <source>
        <strain evidence="3">25nlg</strain>
    </source>
</reference>
<proteinExistence type="predicted"/>
<keyword evidence="1" id="KW-1133">Transmembrane helix</keyword>
<feature type="transmembrane region" description="Helical" evidence="1">
    <location>
        <begin position="74"/>
        <end position="91"/>
    </location>
</feature>
<keyword evidence="1" id="KW-0472">Membrane</keyword>
<feature type="transmembrane region" description="Helical" evidence="1">
    <location>
        <begin position="12"/>
        <end position="34"/>
    </location>
</feature>
<gene>
    <name evidence="2" type="ORF">SAMN05421737_10519</name>
</gene>
<evidence type="ECO:0000313" key="2">
    <source>
        <dbReference type="EMBL" id="SDC04307.1"/>
    </source>
</evidence>
<evidence type="ECO:0000313" key="3">
    <source>
        <dbReference type="Proteomes" id="UP000242662"/>
    </source>
</evidence>